<gene>
    <name evidence="3" type="ORF">TSUD_51470</name>
</gene>
<dbReference type="PANTHER" id="PTHR45934:SF20">
    <property type="entry name" value="MONOOXYGENASE 2-RELATED"/>
    <property type="match status" value="1"/>
</dbReference>
<dbReference type="InterPro" id="IPR036188">
    <property type="entry name" value="FAD/NAD-bd_sf"/>
</dbReference>
<evidence type="ECO:0000313" key="4">
    <source>
        <dbReference type="Proteomes" id="UP000242715"/>
    </source>
</evidence>
<dbReference type="Gene3D" id="3.50.50.60">
    <property type="entry name" value="FAD/NAD(P)-binding domain"/>
    <property type="match status" value="1"/>
</dbReference>
<keyword evidence="4" id="KW-1185">Reference proteome</keyword>
<protein>
    <recommendedName>
        <fullName evidence="5">FAD-binding domain-containing protein</fullName>
    </recommendedName>
</protein>
<sequence>MESVIEEDIVIVGAGIAGLTTSLGLHSEVRRVRRQLLLEALANELPSGTIRYLSKVVAIEESSFFKILHLSDGTTIKTKVLIGCDGVNSMVAKWLGFKEASYTGRHATRGYVELKNPHEIEPMFMQYFGKGFRAGAIPCDEKIVYWFFTWAPTSQGEIRILLLFSPFLFCISK</sequence>
<reference evidence="4" key="1">
    <citation type="journal article" date="2017" name="Front. Plant Sci.">
        <title>Climate Clever Clovers: New Paradigm to Reduce the Environmental Footprint of Ruminants by Breeding Low Methanogenic Forages Utilizing Haplotype Variation.</title>
        <authorList>
            <person name="Kaur P."/>
            <person name="Appels R."/>
            <person name="Bayer P.E."/>
            <person name="Keeble-Gagnere G."/>
            <person name="Wang J."/>
            <person name="Hirakawa H."/>
            <person name="Shirasawa K."/>
            <person name="Vercoe P."/>
            <person name="Stefanova K."/>
            <person name="Durmic Z."/>
            <person name="Nichols P."/>
            <person name="Revell C."/>
            <person name="Isobe S.N."/>
            <person name="Edwards D."/>
            <person name="Erskine W."/>
        </authorList>
    </citation>
    <scope>NUCLEOTIDE SEQUENCE [LARGE SCALE GENOMIC DNA]</scope>
    <source>
        <strain evidence="4">cv. Daliak</strain>
    </source>
</reference>
<organism evidence="3 4">
    <name type="scientific">Trifolium subterraneum</name>
    <name type="common">Subterranean clover</name>
    <dbReference type="NCBI Taxonomy" id="3900"/>
    <lineage>
        <taxon>Eukaryota</taxon>
        <taxon>Viridiplantae</taxon>
        <taxon>Streptophyta</taxon>
        <taxon>Embryophyta</taxon>
        <taxon>Tracheophyta</taxon>
        <taxon>Spermatophyta</taxon>
        <taxon>Magnoliopsida</taxon>
        <taxon>eudicotyledons</taxon>
        <taxon>Gunneridae</taxon>
        <taxon>Pentapetalae</taxon>
        <taxon>rosids</taxon>
        <taxon>fabids</taxon>
        <taxon>Fabales</taxon>
        <taxon>Fabaceae</taxon>
        <taxon>Papilionoideae</taxon>
        <taxon>50 kb inversion clade</taxon>
        <taxon>NPAAA clade</taxon>
        <taxon>Hologalegina</taxon>
        <taxon>IRL clade</taxon>
        <taxon>Trifolieae</taxon>
        <taxon>Trifolium</taxon>
    </lineage>
</organism>
<evidence type="ECO:0000313" key="3">
    <source>
        <dbReference type="EMBL" id="GAU18036.1"/>
    </source>
</evidence>
<dbReference type="GO" id="GO:0004497">
    <property type="term" value="F:monooxygenase activity"/>
    <property type="evidence" value="ECO:0007669"/>
    <property type="project" value="UniProtKB-KW"/>
</dbReference>
<dbReference type="AlphaFoldDB" id="A0A2Z6LP07"/>
<dbReference type="InterPro" id="IPR044560">
    <property type="entry name" value="MOase"/>
</dbReference>
<proteinExistence type="predicted"/>
<evidence type="ECO:0000256" key="2">
    <source>
        <dbReference type="ARBA" id="ARBA00023033"/>
    </source>
</evidence>
<accession>A0A2Z6LP07</accession>
<evidence type="ECO:0008006" key="5">
    <source>
        <dbReference type="Google" id="ProtNLM"/>
    </source>
</evidence>
<dbReference type="SUPFAM" id="SSF51905">
    <property type="entry name" value="FAD/NAD(P)-binding domain"/>
    <property type="match status" value="1"/>
</dbReference>
<dbReference type="EMBL" id="DF973178">
    <property type="protein sequence ID" value="GAU18036.1"/>
    <property type="molecule type" value="Genomic_DNA"/>
</dbReference>
<keyword evidence="2" id="KW-0503">Monooxygenase</keyword>
<evidence type="ECO:0000256" key="1">
    <source>
        <dbReference type="ARBA" id="ARBA00023002"/>
    </source>
</evidence>
<name>A0A2Z6LP07_TRISU</name>
<keyword evidence="1" id="KW-0560">Oxidoreductase</keyword>
<dbReference type="PANTHER" id="PTHR45934">
    <property type="entry name" value="FAD/NAD(P)-BINDING OXIDOREDUCTASE FAMILY PROTEIN"/>
    <property type="match status" value="1"/>
</dbReference>
<dbReference type="OrthoDB" id="655030at2759"/>
<dbReference type="Proteomes" id="UP000242715">
    <property type="component" value="Unassembled WGS sequence"/>
</dbReference>